<evidence type="ECO:0000313" key="2">
    <source>
        <dbReference type="Proteomes" id="UP000662914"/>
    </source>
</evidence>
<proteinExistence type="predicted"/>
<organism evidence="1 2">
    <name type="scientific">Candidatus Desulfobacillus denitrificans</name>
    <dbReference type="NCBI Taxonomy" id="2608985"/>
    <lineage>
        <taxon>Bacteria</taxon>
        <taxon>Pseudomonadati</taxon>
        <taxon>Pseudomonadota</taxon>
        <taxon>Betaproteobacteria</taxon>
        <taxon>Candidatus Desulfobacillus</taxon>
    </lineage>
</organism>
<accession>A0A809QWG3</accession>
<gene>
    <name evidence="1" type="ORF">DSYM_04480</name>
</gene>
<sequence length="494" mass="54543">MLGIFSAKSGHPLADAKEAKRVLNELSVREAATALDEVAGWLESVAADEAFRLADRLALVSQLDEAVQAHERKLGRDYLTSPRLGRQQEYKLWQANHDYWQQLGNAYDACLTRYRSQEKGSDAVKSGLPQLLIRLLRALSAQLKWDQFRYGPVNGELWQRMGRAYLFAEQGKLSRQSLTPYPNVPGDSTVEQEYLKALVFQASSMDSLLPLEIEIAERIIAHFLPQFVFTAEARPDNVYWVDADQPAPPKRLAVQPQIAPSLRFFSAGAALEKLEAMLRQVERGEVPSEVNLGAQYSARIMLPVLRHLAMYWAPKPPMRSHDRHRVKSRLTAVNGLAAVHDRLSNRGGEQSEAWVVDDVSLGGMGAQVPLGANDWVRIGALLGMQPEGGSNWLVGVIRRFSRETPTQGSVGIETLSKSPQAIAGDLGGMDCNAILLDTLHTGDTVRVVLPSAAFEPAIPLVFAWQGRSARLDPIEQLESGVDFDLGLYRVAPPG</sequence>
<dbReference type="EMBL" id="AP021857">
    <property type="protein sequence ID" value="BBO19749.1"/>
    <property type="molecule type" value="Genomic_DNA"/>
</dbReference>
<evidence type="ECO:0008006" key="3">
    <source>
        <dbReference type="Google" id="ProtNLM"/>
    </source>
</evidence>
<dbReference type="AlphaFoldDB" id="A0A809QWG3"/>
<dbReference type="Proteomes" id="UP000662914">
    <property type="component" value="Chromosome"/>
</dbReference>
<protein>
    <recommendedName>
        <fullName evidence="3">PilZ domain-containing protein</fullName>
    </recommendedName>
</protein>
<name>A0A809QWG3_9PROT</name>
<evidence type="ECO:0000313" key="1">
    <source>
        <dbReference type="EMBL" id="BBO19749.1"/>
    </source>
</evidence>
<dbReference type="KEGG" id="ddz:DSYM_04480"/>
<reference evidence="1" key="1">
    <citation type="journal article" name="DNA Res.">
        <title>The physiological potential of anammox bacteria as revealed by their core genome structure.</title>
        <authorList>
            <person name="Okubo T."/>
            <person name="Toyoda A."/>
            <person name="Fukuhara K."/>
            <person name="Uchiyama I."/>
            <person name="Harigaya Y."/>
            <person name="Kuroiwa M."/>
            <person name="Suzuki T."/>
            <person name="Murakami Y."/>
            <person name="Suwa Y."/>
            <person name="Takami H."/>
        </authorList>
    </citation>
    <scope>NUCLEOTIDE SEQUENCE</scope>
    <source>
        <strain evidence="1">317325-3</strain>
    </source>
</reference>